<dbReference type="Proteomes" id="UP000323067">
    <property type="component" value="Chromosome iv"/>
</dbReference>
<dbReference type="VEuPathDB" id="FungiDB:CCM_05040"/>
<evidence type="ECO:0000313" key="3">
    <source>
        <dbReference type="EMBL" id="ATY58910.1"/>
    </source>
</evidence>
<evidence type="ECO:0000313" key="4">
    <source>
        <dbReference type="Proteomes" id="UP000323067"/>
    </source>
</evidence>
<dbReference type="OrthoDB" id="19653at2759"/>
<gene>
    <name evidence="3" type="ORF">A9K55_002413</name>
</gene>
<dbReference type="InterPro" id="IPR013094">
    <property type="entry name" value="AB_hydrolase_3"/>
</dbReference>
<dbReference type="GO" id="GO:0016787">
    <property type="term" value="F:hydrolase activity"/>
    <property type="evidence" value="ECO:0007669"/>
    <property type="project" value="UniProtKB-KW"/>
</dbReference>
<dbReference type="AlphaFoldDB" id="A0A2H4S713"/>
<dbReference type="Pfam" id="PF07859">
    <property type="entry name" value="Abhydrolase_3"/>
    <property type="match status" value="1"/>
</dbReference>
<dbReference type="PANTHER" id="PTHR48081:SF8">
    <property type="entry name" value="ALPHA_BETA HYDROLASE FOLD-3 DOMAIN-CONTAINING PROTEIN-RELATED"/>
    <property type="match status" value="1"/>
</dbReference>
<protein>
    <submittedName>
        <fullName evidence="3">Lipase esterase family</fullName>
    </submittedName>
</protein>
<dbReference type="VEuPathDB" id="FungiDB:A9K55_002413"/>
<reference evidence="3 4" key="1">
    <citation type="journal article" date="2017" name="BMC Genomics">
        <title>Chromosome level assembly and secondary metabolite potential of the parasitic fungus Cordyceps militaris.</title>
        <authorList>
            <person name="Kramer G.J."/>
            <person name="Nodwell J.R."/>
        </authorList>
    </citation>
    <scope>NUCLEOTIDE SEQUENCE [LARGE SCALE GENOMIC DNA]</scope>
    <source>
        <strain evidence="3 4">ATCC 34164</strain>
    </source>
</reference>
<name>A0A2H4S713_CORMI</name>
<dbReference type="Gene3D" id="3.40.50.1820">
    <property type="entry name" value="alpha/beta hydrolase"/>
    <property type="match status" value="1"/>
</dbReference>
<proteinExistence type="predicted"/>
<dbReference type="InterPro" id="IPR029058">
    <property type="entry name" value="AB_hydrolase_fold"/>
</dbReference>
<dbReference type="PANTHER" id="PTHR48081">
    <property type="entry name" value="AB HYDROLASE SUPERFAMILY PROTEIN C4A8.06C"/>
    <property type="match status" value="1"/>
</dbReference>
<dbReference type="EMBL" id="CP023322">
    <property type="protein sequence ID" value="ATY58910.1"/>
    <property type="molecule type" value="Genomic_DNA"/>
</dbReference>
<accession>A0A2H4S713</accession>
<evidence type="ECO:0000256" key="1">
    <source>
        <dbReference type="ARBA" id="ARBA00022801"/>
    </source>
</evidence>
<feature type="domain" description="Alpha/beta hydrolase fold-3" evidence="2">
    <location>
        <begin position="92"/>
        <end position="288"/>
    </location>
</feature>
<evidence type="ECO:0000259" key="2">
    <source>
        <dbReference type="Pfam" id="PF07859"/>
    </source>
</evidence>
<organism evidence="3 4">
    <name type="scientific">Cordyceps militaris</name>
    <name type="common">Caterpillar fungus</name>
    <name type="synonym">Clavaria militaris</name>
    <dbReference type="NCBI Taxonomy" id="73501"/>
    <lineage>
        <taxon>Eukaryota</taxon>
        <taxon>Fungi</taxon>
        <taxon>Dikarya</taxon>
        <taxon>Ascomycota</taxon>
        <taxon>Pezizomycotina</taxon>
        <taxon>Sordariomycetes</taxon>
        <taxon>Hypocreomycetidae</taxon>
        <taxon>Hypocreales</taxon>
        <taxon>Cordycipitaceae</taxon>
        <taxon>Cordyceps</taxon>
    </lineage>
</organism>
<keyword evidence="1" id="KW-0378">Hydrolase</keyword>
<dbReference type="SUPFAM" id="SSF53474">
    <property type="entry name" value="alpha/beta-Hydrolases"/>
    <property type="match status" value="1"/>
</dbReference>
<dbReference type="SMR" id="A0A2H4S713"/>
<dbReference type="InterPro" id="IPR050300">
    <property type="entry name" value="GDXG_lipolytic_enzyme"/>
</dbReference>
<sequence>MTYNLFNGLRIFFRPLLVGLFNTSISWSMRWRVLVLQQFVFLTYTIPVAPYLFSRPFVTEYLPVFANRSVRTLVFKGKGKGSGRKLRPLHIDIHGGAFIGGLAEQDARICEMWANETGAIVLGITHRFAPEHVFPAAVDDVDATVQWIKDNAESRWGADPTLLTISGSSAGGNMAVASTQQPSCQGVSPTAYKGIITSYGVYELRLSPWQKPAPEKMPKSDPTSFLQPLFDSYAAPARARHIDDPRLSPLLAKRETLPNRILMVIAGIDILLEEQTHFAKRINEEDERAGWTGKPRVETMLASEGFHGWLELPDIIIKKELKEAYWARCVEFLKEIHKSEGWAWERTSLYSYNLHFHKQDADFSNAHIS</sequence>